<dbReference type="EMBL" id="FTOQ01000013">
    <property type="protein sequence ID" value="SIT05985.1"/>
    <property type="molecule type" value="Genomic_DNA"/>
</dbReference>
<organism evidence="1 2">
    <name type="scientific">Roseivivax lentus</name>
    <dbReference type="NCBI Taxonomy" id="633194"/>
    <lineage>
        <taxon>Bacteria</taxon>
        <taxon>Pseudomonadati</taxon>
        <taxon>Pseudomonadota</taxon>
        <taxon>Alphaproteobacteria</taxon>
        <taxon>Rhodobacterales</taxon>
        <taxon>Roseobacteraceae</taxon>
        <taxon>Roseivivax</taxon>
    </lineage>
</organism>
<gene>
    <name evidence="1" type="ORF">SAMN05421759_1139</name>
</gene>
<evidence type="ECO:0000313" key="2">
    <source>
        <dbReference type="Proteomes" id="UP000186684"/>
    </source>
</evidence>
<reference evidence="2" key="1">
    <citation type="submission" date="2017-01" db="EMBL/GenBank/DDBJ databases">
        <authorList>
            <person name="Varghese N."/>
            <person name="Submissions S."/>
        </authorList>
    </citation>
    <scope>NUCLEOTIDE SEQUENCE [LARGE SCALE GENOMIC DNA]</scope>
    <source>
        <strain evidence="2">DSM 29430</strain>
    </source>
</reference>
<accession>A0A1N7P5S2</accession>
<protein>
    <submittedName>
        <fullName evidence="1">Uncharacterized protein</fullName>
    </submittedName>
</protein>
<proteinExistence type="predicted"/>
<keyword evidence="2" id="KW-1185">Reference proteome</keyword>
<sequence length="151" mass="16957">MGVNEALVQYRLILNEPERVPASYATHDIDRHAFLLAECEARLARAIAAERSFLCGRFAQAQIQGAGEAGEASGEFMTLNVEDLRAIIASETRDIAARVAAQRERAFWREAGKLQRYRREAETARRRALKAYTKALLEAEPMPLPLEATER</sequence>
<dbReference type="Proteomes" id="UP000186684">
    <property type="component" value="Unassembled WGS sequence"/>
</dbReference>
<evidence type="ECO:0000313" key="1">
    <source>
        <dbReference type="EMBL" id="SIT05985.1"/>
    </source>
</evidence>
<dbReference type="AlphaFoldDB" id="A0A1N7P5S2"/>
<name>A0A1N7P5S2_9RHOB</name>